<keyword evidence="11" id="KW-1185">Reference proteome</keyword>
<feature type="binding site" evidence="8">
    <location>
        <position position="111"/>
    </location>
    <ligand>
        <name>Fe cation</name>
        <dbReference type="ChEBI" id="CHEBI:24875"/>
    </ligand>
</feature>
<comment type="catalytic activity">
    <reaction evidence="7 8">
        <text>L-threonylcarbamoyladenylate + adenosine(37) in tRNA = N(6)-L-threonylcarbamoyladenosine(37) in tRNA + AMP + H(+)</text>
        <dbReference type="Rhea" id="RHEA:37059"/>
        <dbReference type="Rhea" id="RHEA-COMP:10162"/>
        <dbReference type="Rhea" id="RHEA-COMP:10163"/>
        <dbReference type="ChEBI" id="CHEBI:15378"/>
        <dbReference type="ChEBI" id="CHEBI:73682"/>
        <dbReference type="ChEBI" id="CHEBI:74411"/>
        <dbReference type="ChEBI" id="CHEBI:74418"/>
        <dbReference type="ChEBI" id="CHEBI:456215"/>
        <dbReference type="EC" id="2.3.1.234"/>
    </reaction>
</comment>
<dbReference type="GO" id="GO:0061711">
    <property type="term" value="F:tRNA N(6)-L-threonylcarbamoyladenine synthase activity"/>
    <property type="evidence" value="ECO:0007669"/>
    <property type="project" value="UniProtKB-EC"/>
</dbReference>
<dbReference type="InterPro" id="IPR043129">
    <property type="entry name" value="ATPase_NBD"/>
</dbReference>
<dbReference type="PANTHER" id="PTHR11735">
    <property type="entry name" value="TRNA N6-ADENOSINE THREONYLCARBAMOYLTRANSFERASE"/>
    <property type="match status" value="1"/>
</dbReference>
<dbReference type="PRINTS" id="PR00789">
    <property type="entry name" value="OSIALOPTASE"/>
</dbReference>
<evidence type="ECO:0000259" key="9">
    <source>
        <dbReference type="Pfam" id="PF00814"/>
    </source>
</evidence>
<dbReference type="GO" id="GO:0005506">
    <property type="term" value="F:iron ion binding"/>
    <property type="evidence" value="ECO:0007669"/>
    <property type="project" value="UniProtKB-UniRule"/>
</dbReference>
<dbReference type="FunFam" id="3.30.420.40:FF:000012">
    <property type="entry name" value="tRNA N6-adenosine threonylcarbamoyltransferase"/>
    <property type="match status" value="1"/>
</dbReference>
<evidence type="ECO:0000313" key="10">
    <source>
        <dbReference type="EMBL" id="SEM79325.1"/>
    </source>
</evidence>
<dbReference type="STRING" id="474960.SAMN05216180_1781"/>
<feature type="binding site" evidence="8">
    <location>
        <begin position="134"/>
        <end position="138"/>
    </location>
    <ligand>
        <name>substrate</name>
    </ligand>
</feature>
<dbReference type="Proteomes" id="UP000199158">
    <property type="component" value="Unassembled WGS sequence"/>
</dbReference>
<evidence type="ECO:0000256" key="3">
    <source>
        <dbReference type="ARBA" id="ARBA00022694"/>
    </source>
</evidence>
<comment type="function">
    <text evidence="8">Required for the formation of a threonylcarbamoyl group on adenosine at position 37 (t(6)A37) in tRNAs that read codons beginning with adenine. Is involved in the transfer of the threonylcarbamoyl moiety of threonylcarbamoyl-AMP (TC-AMP) to the N6 group of A37, together with TsaE and TsaB. TsaD likely plays a direct catalytic role in this reaction.</text>
</comment>
<keyword evidence="4 8" id="KW-0479">Metal-binding</keyword>
<keyword evidence="1 8" id="KW-0963">Cytoplasm</keyword>
<dbReference type="EC" id="2.3.1.234" evidence="8"/>
<dbReference type="Gene3D" id="3.30.420.40">
    <property type="match status" value="2"/>
</dbReference>
<comment type="cofactor">
    <cofactor evidence="8">
        <name>Fe(2+)</name>
        <dbReference type="ChEBI" id="CHEBI:29033"/>
    </cofactor>
    <text evidence="8">Binds 1 Fe(2+) ion per subunit.</text>
</comment>
<keyword evidence="3 8" id="KW-0819">tRNA processing</keyword>
<keyword evidence="6 8" id="KW-0012">Acyltransferase</keyword>
<keyword evidence="2 8" id="KW-0808">Transferase</keyword>
<evidence type="ECO:0000313" key="11">
    <source>
        <dbReference type="Proteomes" id="UP000199158"/>
    </source>
</evidence>
<feature type="binding site" evidence="8">
    <location>
        <position position="184"/>
    </location>
    <ligand>
        <name>substrate</name>
    </ligand>
</feature>
<feature type="domain" description="Gcp-like" evidence="9">
    <location>
        <begin position="23"/>
        <end position="308"/>
    </location>
</feature>
<evidence type="ECO:0000256" key="6">
    <source>
        <dbReference type="ARBA" id="ARBA00023315"/>
    </source>
</evidence>
<dbReference type="CDD" id="cd24133">
    <property type="entry name" value="ASKHA_NBD_TsaD_bac"/>
    <property type="match status" value="1"/>
</dbReference>
<accession>A0A1H8B8Q3</accession>
<dbReference type="Pfam" id="PF00814">
    <property type="entry name" value="TsaD"/>
    <property type="match status" value="1"/>
</dbReference>
<feature type="binding site" evidence="8">
    <location>
        <position position="302"/>
    </location>
    <ligand>
        <name>Fe cation</name>
        <dbReference type="ChEBI" id="CHEBI:24875"/>
    </ligand>
</feature>
<evidence type="ECO:0000256" key="5">
    <source>
        <dbReference type="ARBA" id="ARBA00023004"/>
    </source>
</evidence>
<name>A0A1H8B8Q3_9FIRM</name>
<feature type="binding site" evidence="8">
    <location>
        <position position="274"/>
    </location>
    <ligand>
        <name>substrate</name>
    </ligand>
</feature>
<feature type="binding site" evidence="8">
    <location>
        <position position="180"/>
    </location>
    <ligand>
        <name>substrate</name>
    </ligand>
</feature>
<reference evidence="10 11" key="1">
    <citation type="submission" date="2016-10" db="EMBL/GenBank/DDBJ databases">
        <authorList>
            <person name="de Groot N.N."/>
        </authorList>
    </citation>
    <scope>NUCLEOTIDE SEQUENCE [LARGE SCALE GENOMIC DNA]</scope>
    <source>
        <strain evidence="10 11">CGMCC 1.5070</strain>
    </source>
</reference>
<dbReference type="InterPro" id="IPR017861">
    <property type="entry name" value="KAE1/TsaD"/>
</dbReference>
<organism evidence="10 11">
    <name type="scientific">Hydrogenoanaerobacterium saccharovorans</name>
    <dbReference type="NCBI Taxonomy" id="474960"/>
    <lineage>
        <taxon>Bacteria</taxon>
        <taxon>Bacillati</taxon>
        <taxon>Bacillota</taxon>
        <taxon>Clostridia</taxon>
        <taxon>Eubacteriales</taxon>
        <taxon>Oscillospiraceae</taxon>
        <taxon>Hydrogenoanaerobacterium</taxon>
    </lineage>
</organism>
<evidence type="ECO:0000256" key="4">
    <source>
        <dbReference type="ARBA" id="ARBA00022723"/>
    </source>
</evidence>
<dbReference type="AlphaFoldDB" id="A0A1H8B8Q3"/>
<evidence type="ECO:0000256" key="2">
    <source>
        <dbReference type="ARBA" id="ARBA00022679"/>
    </source>
</evidence>
<dbReference type="RefSeq" id="WP_092753687.1">
    <property type="nucleotide sequence ID" value="NZ_FOCG01000001.1"/>
</dbReference>
<dbReference type="PANTHER" id="PTHR11735:SF6">
    <property type="entry name" value="TRNA N6-ADENOSINE THREONYLCARBAMOYLTRANSFERASE, MITOCHONDRIAL"/>
    <property type="match status" value="1"/>
</dbReference>
<evidence type="ECO:0000256" key="1">
    <source>
        <dbReference type="ARBA" id="ARBA00022490"/>
    </source>
</evidence>
<feature type="binding site" evidence="8">
    <location>
        <position position="115"/>
    </location>
    <ligand>
        <name>Fe cation</name>
        <dbReference type="ChEBI" id="CHEBI:24875"/>
    </ligand>
</feature>
<dbReference type="InterPro" id="IPR022450">
    <property type="entry name" value="TsaD"/>
</dbReference>
<protein>
    <recommendedName>
        <fullName evidence="8">tRNA N6-adenosine threonylcarbamoyltransferase</fullName>
        <ecNumber evidence="8">2.3.1.234</ecNumber>
    </recommendedName>
    <alternativeName>
        <fullName evidence="8">N6-L-threonylcarbamoyladenine synthase</fullName>
        <shortName evidence="8">t(6)A synthase</shortName>
    </alternativeName>
    <alternativeName>
        <fullName evidence="8">t(6)A37 threonylcarbamoyladenosine biosynthesis protein TsaD</fullName>
    </alternativeName>
    <alternativeName>
        <fullName evidence="8">tRNA threonylcarbamoyladenosine biosynthesis protein TsaD</fullName>
    </alternativeName>
</protein>
<dbReference type="HAMAP" id="MF_01445">
    <property type="entry name" value="TsaD"/>
    <property type="match status" value="1"/>
</dbReference>
<dbReference type="NCBIfam" id="TIGR03723">
    <property type="entry name" value="T6A_TsaD_YgjD"/>
    <property type="match status" value="1"/>
</dbReference>
<gene>
    <name evidence="8" type="primary">tsaD</name>
    <name evidence="10" type="ORF">SAMN05216180_1781</name>
</gene>
<dbReference type="OrthoDB" id="9806197at2"/>
<dbReference type="NCBIfam" id="TIGR00329">
    <property type="entry name" value="gcp_kae1"/>
    <property type="match status" value="1"/>
</dbReference>
<dbReference type="GO" id="GO:0002949">
    <property type="term" value="P:tRNA threonylcarbamoyladenosine modification"/>
    <property type="evidence" value="ECO:0007669"/>
    <property type="project" value="UniProtKB-UniRule"/>
</dbReference>
<evidence type="ECO:0000256" key="7">
    <source>
        <dbReference type="ARBA" id="ARBA00048117"/>
    </source>
</evidence>
<comment type="similarity">
    <text evidence="8">Belongs to the KAE1 / TsaD family.</text>
</comment>
<feature type="binding site" evidence="8">
    <location>
        <position position="167"/>
    </location>
    <ligand>
        <name>substrate</name>
    </ligand>
</feature>
<comment type="subcellular location">
    <subcellularLocation>
        <location evidence="8">Cytoplasm</location>
    </subcellularLocation>
</comment>
<evidence type="ECO:0000256" key="8">
    <source>
        <dbReference type="HAMAP-Rule" id="MF_01445"/>
    </source>
</evidence>
<dbReference type="SUPFAM" id="SSF53067">
    <property type="entry name" value="Actin-like ATPase domain"/>
    <property type="match status" value="2"/>
</dbReference>
<dbReference type="FunFam" id="3.30.420.40:FF:000040">
    <property type="entry name" value="tRNA N6-adenosine threonylcarbamoyltransferase"/>
    <property type="match status" value="1"/>
</dbReference>
<sequence length="345" mass="36502">MKILAIESSCDETATAIVEDGREVLASVINSQVAEHQKYGGVVPEIASRRHAENIVEITEKVLADANMSLSEVDAIAVTYAPGLIGALLVGVNFAKGLSLASGKPLIPVHHIRGHIAANYITHPDLKPPFLCLVVSGGHSHIIEVKDYTEFKTIGKTRDDAAGEAFDKAARSMGFCYPGGIYIDKAAQLGNPKAYKLPIPHVDGSPYDFSFSGLKTAVINLVHNTTQKGETIDNNDLAASFQHTVCKILTDKLMLAAEHSGYKNIVVAGGVSANSGLRASLQAACKSHGYRLYLPALSLCGDNAAMIGAQAYYEYLCGNVADLSLNGCASVPIGDAAPCLHKKVD</sequence>
<dbReference type="GO" id="GO:0005737">
    <property type="term" value="C:cytoplasm"/>
    <property type="evidence" value="ECO:0007669"/>
    <property type="project" value="UniProtKB-SubCell"/>
</dbReference>
<dbReference type="InterPro" id="IPR000905">
    <property type="entry name" value="Gcp-like_dom"/>
</dbReference>
<dbReference type="EMBL" id="FOCG01000001">
    <property type="protein sequence ID" value="SEM79325.1"/>
    <property type="molecule type" value="Genomic_DNA"/>
</dbReference>
<keyword evidence="5 8" id="KW-0408">Iron</keyword>
<proteinExistence type="inferred from homology"/>